<gene>
    <name evidence="2" type="ORF">PHISCL_03604</name>
</gene>
<dbReference type="PANTHER" id="PTHR12110:SF21">
    <property type="entry name" value="XYLOSE ISOMERASE-LIKE TIM BARREL DOMAIN-CONTAINING PROTEIN"/>
    <property type="match status" value="1"/>
</dbReference>
<dbReference type="Gene3D" id="3.20.20.150">
    <property type="entry name" value="Divalent-metal-dependent TIM barrel enzymes"/>
    <property type="match status" value="1"/>
</dbReference>
<dbReference type="STRING" id="2070753.A0A3A2ZLI9"/>
<dbReference type="AlphaFoldDB" id="A0A3A2ZLI9"/>
<dbReference type="OrthoDB" id="5360893at2759"/>
<sequence>MQCRPAITTVSLGQSSLFPIEVKLVQAARRGFKAIELFYDDLEALAKKRCPTQEEPGRPELLWAAREIRLICDKLDLKLLNLQPFRFFEGLVDRNARDRILTQTVPIWIDALRILDADTILVPSNFLPPDPKTGLARTIGNRDTIVGDLRALAEIGAQQSPPVRFAYEALAWGTHVNTWEVAWEVVQAVDRPNFGLAIDTFNIAAAIYADPSSRDGTTGPTAHADLLASLDRLESELDLDKLFIVQIADGERLDEPLGPGHAFYVPGQPSRMSWSRNCRLFLCETQRRGYLPVVEILQRLLAMGWHGWLAYEVFSRTLADPDPNTPARHAERAALSWKSLVKLSQPVQSSDEVTSEKDVQVELVQLGQTRDMGTESGIGRFKGWVQNWVLHRFAKVE</sequence>
<comment type="caution">
    <text evidence="2">The sequence shown here is derived from an EMBL/GenBank/DDBJ whole genome shotgun (WGS) entry which is preliminary data.</text>
</comment>
<keyword evidence="3" id="KW-1185">Reference proteome</keyword>
<name>A0A3A2ZLI9_9EURO</name>
<evidence type="ECO:0000259" key="1">
    <source>
        <dbReference type="Pfam" id="PF01261"/>
    </source>
</evidence>
<dbReference type="Proteomes" id="UP000266188">
    <property type="component" value="Unassembled WGS sequence"/>
</dbReference>
<evidence type="ECO:0000313" key="2">
    <source>
        <dbReference type="EMBL" id="RJE24068.1"/>
    </source>
</evidence>
<reference evidence="3" key="1">
    <citation type="submission" date="2017-02" db="EMBL/GenBank/DDBJ databases">
        <authorList>
            <person name="Tafer H."/>
            <person name="Lopandic K."/>
        </authorList>
    </citation>
    <scope>NUCLEOTIDE SEQUENCE [LARGE SCALE GENOMIC DNA]</scope>
    <source>
        <strain evidence="3">CBS 366.77</strain>
    </source>
</reference>
<evidence type="ECO:0000313" key="3">
    <source>
        <dbReference type="Proteomes" id="UP000266188"/>
    </source>
</evidence>
<dbReference type="PANTHER" id="PTHR12110">
    <property type="entry name" value="HYDROXYPYRUVATE ISOMERASE"/>
    <property type="match status" value="1"/>
</dbReference>
<proteinExistence type="predicted"/>
<dbReference type="InterPro" id="IPR013022">
    <property type="entry name" value="Xyl_isomerase-like_TIM-brl"/>
</dbReference>
<accession>A0A3A2ZLI9</accession>
<dbReference type="Pfam" id="PF01261">
    <property type="entry name" value="AP_endonuc_2"/>
    <property type="match status" value="1"/>
</dbReference>
<dbReference type="InterPro" id="IPR050312">
    <property type="entry name" value="IolE/XylAMocC-like"/>
</dbReference>
<dbReference type="EMBL" id="MVGC01000095">
    <property type="protein sequence ID" value="RJE24068.1"/>
    <property type="molecule type" value="Genomic_DNA"/>
</dbReference>
<dbReference type="InterPro" id="IPR036237">
    <property type="entry name" value="Xyl_isomerase-like_sf"/>
</dbReference>
<dbReference type="SUPFAM" id="SSF51658">
    <property type="entry name" value="Xylose isomerase-like"/>
    <property type="match status" value="1"/>
</dbReference>
<protein>
    <submittedName>
        <fullName evidence="2">3-dehydroshikimate dehydratase</fullName>
    </submittedName>
</protein>
<organism evidence="2 3">
    <name type="scientific">Aspergillus sclerotialis</name>
    <dbReference type="NCBI Taxonomy" id="2070753"/>
    <lineage>
        <taxon>Eukaryota</taxon>
        <taxon>Fungi</taxon>
        <taxon>Dikarya</taxon>
        <taxon>Ascomycota</taxon>
        <taxon>Pezizomycotina</taxon>
        <taxon>Eurotiomycetes</taxon>
        <taxon>Eurotiomycetidae</taxon>
        <taxon>Eurotiales</taxon>
        <taxon>Aspergillaceae</taxon>
        <taxon>Aspergillus</taxon>
        <taxon>Aspergillus subgen. Polypaecilum</taxon>
    </lineage>
</organism>
<feature type="domain" description="Xylose isomerase-like TIM barrel" evidence="1">
    <location>
        <begin position="26"/>
        <end position="328"/>
    </location>
</feature>